<feature type="transmembrane region" description="Helical" evidence="7">
    <location>
        <begin position="115"/>
        <end position="137"/>
    </location>
</feature>
<proteinExistence type="inferred from homology"/>
<keyword evidence="4 7" id="KW-0812">Transmembrane</keyword>
<dbReference type="PROSITE" id="PS50928">
    <property type="entry name" value="ABC_TM1"/>
    <property type="match status" value="1"/>
</dbReference>
<comment type="subcellular location">
    <subcellularLocation>
        <location evidence="1 7">Cell membrane</location>
        <topology evidence="1 7">Multi-pass membrane protein</topology>
    </subcellularLocation>
</comment>
<keyword evidence="5 7" id="KW-1133">Transmembrane helix</keyword>
<evidence type="ECO:0000256" key="5">
    <source>
        <dbReference type="ARBA" id="ARBA00022989"/>
    </source>
</evidence>
<dbReference type="EMBL" id="SNWQ01000018">
    <property type="protein sequence ID" value="TDO43387.1"/>
    <property type="molecule type" value="Genomic_DNA"/>
</dbReference>
<dbReference type="AlphaFoldDB" id="A0A4R6K3F7"/>
<dbReference type="RefSeq" id="WP_133803807.1">
    <property type="nucleotide sequence ID" value="NZ_SNWQ01000018.1"/>
</dbReference>
<name>A0A4R6K3F7_9ACTN</name>
<keyword evidence="10" id="KW-1185">Reference proteome</keyword>
<dbReference type="Pfam" id="PF19300">
    <property type="entry name" value="BPD_transp_1_N"/>
    <property type="match status" value="1"/>
</dbReference>
<evidence type="ECO:0000256" key="7">
    <source>
        <dbReference type="RuleBase" id="RU363032"/>
    </source>
</evidence>
<organism evidence="9 10">
    <name type="scientific">Kribbella caucasensis</name>
    <dbReference type="NCBI Taxonomy" id="2512215"/>
    <lineage>
        <taxon>Bacteria</taxon>
        <taxon>Bacillati</taxon>
        <taxon>Actinomycetota</taxon>
        <taxon>Actinomycetes</taxon>
        <taxon>Propionibacteriales</taxon>
        <taxon>Kribbellaceae</taxon>
        <taxon>Kribbella</taxon>
    </lineage>
</organism>
<comment type="similarity">
    <text evidence="7">Belongs to the binding-protein-dependent transport system permease family.</text>
</comment>
<dbReference type="InterPro" id="IPR035906">
    <property type="entry name" value="MetI-like_sf"/>
</dbReference>
<dbReference type="Pfam" id="PF00528">
    <property type="entry name" value="BPD_transp_1"/>
    <property type="match status" value="1"/>
</dbReference>
<evidence type="ECO:0000256" key="3">
    <source>
        <dbReference type="ARBA" id="ARBA00022475"/>
    </source>
</evidence>
<comment type="caution">
    <text evidence="9">The sequence shown here is derived from an EMBL/GenBank/DDBJ whole genome shotgun (WGS) entry which is preliminary data.</text>
</comment>
<dbReference type="CDD" id="cd06261">
    <property type="entry name" value="TM_PBP2"/>
    <property type="match status" value="1"/>
</dbReference>
<dbReference type="InterPro" id="IPR045621">
    <property type="entry name" value="BPD_transp_1_N"/>
</dbReference>
<feature type="transmembrane region" description="Helical" evidence="7">
    <location>
        <begin position="297"/>
        <end position="323"/>
    </location>
</feature>
<evidence type="ECO:0000256" key="1">
    <source>
        <dbReference type="ARBA" id="ARBA00004651"/>
    </source>
</evidence>
<evidence type="ECO:0000256" key="4">
    <source>
        <dbReference type="ARBA" id="ARBA00022692"/>
    </source>
</evidence>
<dbReference type="Gene3D" id="1.10.3720.10">
    <property type="entry name" value="MetI-like"/>
    <property type="match status" value="1"/>
</dbReference>
<dbReference type="OrthoDB" id="147688at2"/>
<dbReference type="GO" id="GO:0005886">
    <property type="term" value="C:plasma membrane"/>
    <property type="evidence" value="ECO:0007669"/>
    <property type="project" value="UniProtKB-SubCell"/>
</dbReference>
<dbReference type="GO" id="GO:0055085">
    <property type="term" value="P:transmembrane transport"/>
    <property type="evidence" value="ECO:0007669"/>
    <property type="project" value="InterPro"/>
</dbReference>
<keyword evidence="2 7" id="KW-0813">Transport</keyword>
<dbReference type="Proteomes" id="UP000295388">
    <property type="component" value="Unassembled WGS sequence"/>
</dbReference>
<reference evidence="9 10" key="1">
    <citation type="submission" date="2019-03" db="EMBL/GenBank/DDBJ databases">
        <title>Genomic Encyclopedia of Type Strains, Phase III (KMG-III): the genomes of soil and plant-associated and newly described type strains.</title>
        <authorList>
            <person name="Whitman W."/>
        </authorList>
    </citation>
    <scope>NUCLEOTIDE SEQUENCE [LARGE SCALE GENOMIC DNA]</scope>
    <source>
        <strain evidence="9 10">VKM Ac-2527</strain>
    </source>
</reference>
<feature type="transmembrane region" description="Helical" evidence="7">
    <location>
        <begin position="255"/>
        <end position="277"/>
    </location>
</feature>
<accession>A0A4R6K3F7</accession>
<evidence type="ECO:0000256" key="6">
    <source>
        <dbReference type="ARBA" id="ARBA00023136"/>
    </source>
</evidence>
<dbReference type="PANTHER" id="PTHR43163">
    <property type="entry name" value="DIPEPTIDE TRANSPORT SYSTEM PERMEASE PROTEIN DPPB-RELATED"/>
    <property type="match status" value="1"/>
</dbReference>
<evidence type="ECO:0000256" key="2">
    <source>
        <dbReference type="ARBA" id="ARBA00022448"/>
    </source>
</evidence>
<dbReference type="SUPFAM" id="SSF161098">
    <property type="entry name" value="MetI-like"/>
    <property type="match status" value="1"/>
</dbReference>
<feature type="domain" description="ABC transmembrane type-1" evidence="8">
    <location>
        <begin position="111"/>
        <end position="320"/>
    </location>
</feature>
<keyword evidence="6 7" id="KW-0472">Membrane</keyword>
<evidence type="ECO:0000313" key="10">
    <source>
        <dbReference type="Proteomes" id="UP000295388"/>
    </source>
</evidence>
<keyword evidence="3" id="KW-1003">Cell membrane</keyword>
<dbReference type="InterPro" id="IPR000515">
    <property type="entry name" value="MetI-like"/>
</dbReference>
<gene>
    <name evidence="9" type="ORF">EV643_118130</name>
</gene>
<sequence>MLYFVARRLVSALSVVLVTLIVTFALFFVAPTDPAASICGDRNCTTERYNEIKENLHLDRPKVQQFAEYTVGIFAGRTFETSGVKQECNAPCLGFSFKNDRPVTDMLKDRLPVTVSLVAGYAVMVLTIGVFVGSMAAKRRGTLGDRALMSSTLILSSVPYYIVALMISLYLTILYPILPRGGYTPLTDNPGAWFAGLLTPWLVLGIYNCTQYARYSRGSMVETLSEDYIRTARAKGLSDRVVTYKHALRSGMIPVITIFGLDIAGSLAGAIFTERIFDLPGLGNLVLESLNNYDLPVIMGTVLVASIILVAMNFLVDVAYSLIDPRVRLS</sequence>
<feature type="transmembrane region" description="Helical" evidence="7">
    <location>
        <begin position="12"/>
        <end position="30"/>
    </location>
</feature>
<feature type="transmembrane region" description="Helical" evidence="7">
    <location>
        <begin position="158"/>
        <end position="178"/>
    </location>
</feature>
<evidence type="ECO:0000259" key="8">
    <source>
        <dbReference type="PROSITE" id="PS50928"/>
    </source>
</evidence>
<evidence type="ECO:0000313" key="9">
    <source>
        <dbReference type="EMBL" id="TDO43387.1"/>
    </source>
</evidence>
<protein>
    <submittedName>
        <fullName evidence="9">Peptide/nickel transport system permease protein</fullName>
    </submittedName>
</protein>
<dbReference type="PANTHER" id="PTHR43163:SF9">
    <property type="entry name" value="ABC TRANSPORTER PERMEASE PROTEIN"/>
    <property type="match status" value="1"/>
</dbReference>
<feature type="transmembrane region" description="Helical" evidence="7">
    <location>
        <begin position="190"/>
        <end position="210"/>
    </location>
</feature>